<feature type="chain" id="PRO_5046313293" evidence="2">
    <location>
        <begin position="28"/>
        <end position="446"/>
    </location>
</feature>
<keyword evidence="1" id="KW-1133">Transmembrane helix</keyword>
<gene>
    <name evidence="3" type="ORF">QWY13_16155</name>
</gene>
<reference evidence="3 4" key="1">
    <citation type="submission" date="2023-07" db="EMBL/GenBank/DDBJ databases">
        <title>Novel species in genus Planococcus.</title>
        <authorList>
            <person name="Ning S."/>
        </authorList>
    </citation>
    <scope>NUCLEOTIDE SEQUENCE [LARGE SCALE GENOMIC DNA]</scope>
    <source>
        <strain evidence="3 4">N017</strain>
    </source>
</reference>
<comment type="caution">
    <text evidence="3">The sequence shown here is derived from an EMBL/GenBank/DDBJ whole genome shotgun (WGS) entry which is preliminary data.</text>
</comment>
<keyword evidence="2" id="KW-0732">Signal</keyword>
<name>A0ABT8NGI7_9BACL</name>
<organism evidence="3 4">
    <name type="scientific">Planococcus shenhongbingii</name>
    <dbReference type="NCBI Taxonomy" id="3058398"/>
    <lineage>
        <taxon>Bacteria</taxon>
        <taxon>Bacillati</taxon>
        <taxon>Bacillota</taxon>
        <taxon>Bacilli</taxon>
        <taxon>Bacillales</taxon>
        <taxon>Caryophanaceae</taxon>
        <taxon>Planococcus</taxon>
    </lineage>
</organism>
<evidence type="ECO:0000256" key="2">
    <source>
        <dbReference type="SAM" id="SignalP"/>
    </source>
</evidence>
<protein>
    <submittedName>
        <fullName evidence="3">Copper amine oxidase</fullName>
    </submittedName>
</protein>
<evidence type="ECO:0000313" key="4">
    <source>
        <dbReference type="Proteomes" id="UP001172142"/>
    </source>
</evidence>
<dbReference type="EMBL" id="JAUJWU010000005">
    <property type="protein sequence ID" value="MDN7247015.1"/>
    <property type="molecule type" value="Genomic_DNA"/>
</dbReference>
<sequence>MKAMNKATTLLLILVMLIPVGGGAALADSHQIEEATVDTAALEMRSEIDRLLSEHGFGTITLMRKIFNKEPDVEQLKELANLNSQDLHAGFASVYGEGPADEFIALWNEHNALFVEYATAAANNDQQAMQNAMDKMEQGSHKIATLQAEVSEGKLPEAAVAEMLITHEQQVKASFDAYVAGDYETSYAMQSEAMAYLVNTMSKTLSTAYAEQFPELYDNSKALTVAGNLRSDLNLLLGEHFAVAGTVMQKRFQDAPDFEASLAALNANTGKQAAATTSIYGEEAGNQFAALWNSHNEYYLQYVDAVKNNNAEEKEAAVANLGQFRDEFSQFMSTATEGILDADTVSEALQMHVDTTLGTFDSFVAGDYAKAWTTAREGYAHMFATAKTTSAAFVQQFPDKFAGFPAMPETGLGGMAGMFDMNSILWSLPFLIIAALLVFSRRKVLE</sequence>
<dbReference type="Proteomes" id="UP001172142">
    <property type="component" value="Unassembled WGS sequence"/>
</dbReference>
<accession>A0ABT8NGI7</accession>
<dbReference type="RefSeq" id="WP_301857344.1">
    <property type="nucleotide sequence ID" value="NZ_JAUJWU010000005.1"/>
</dbReference>
<evidence type="ECO:0000256" key="1">
    <source>
        <dbReference type="SAM" id="Phobius"/>
    </source>
</evidence>
<keyword evidence="1" id="KW-0812">Transmembrane</keyword>
<feature type="signal peptide" evidence="2">
    <location>
        <begin position="1"/>
        <end position="27"/>
    </location>
</feature>
<proteinExistence type="predicted"/>
<keyword evidence="1" id="KW-0472">Membrane</keyword>
<evidence type="ECO:0000313" key="3">
    <source>
        <dbReference type="EMBL" id="MDN7247015.1"/>
    </source>
</evidence>
<feature type="transmembrane region" description="Helical" evidence="1">
    <location>
        <begin position="423"/>
        <end position="440"/>
    </location>
</feature>
<keyword evidence="4" id="KW-1185">Reference proteome</keyword>